<proteinExistence type="predicted"/>
<keyword evidence="2" id="KW-1185">Reference proteome</keyword>
<sequence>MTEQTTDINQVQQLVEQVTRQQLLIEELYQAHTNPQVPHDVPVRPSFDETHSVTLTHSMPTLEQSTFTSTLAAKECMQLIERWCLVISR</sequence>
<evidence type="ECO:0000313" key="1">
    <source>
        <dbReference type="EMBL" id="KAG2228086.1"/>
    </source>
</evidence>
<gene>
    <name evidence="1" type="ORF">INT45_009132</name>
</gene>
<reference evidence="1 2" key="1">
    <citation type="submission" date="2020-12" db="EMBL/GenBank/DDBJ databases">
        <title>Metabolic potential, ecology and presence of endohyphal bacteria is reflected in genomic diversity of Mucoromycotina.</title>
        <authorList>
            <person name="Muszewska A."/>
            <person name="Okrasinska A."/>
            <person name="Steczkiewicz K."/>
            <person name="Drgas O."/>
            <person name="Orlowska M."/>
            <person name="Perlinska-Lenart U."/>
            <person name="Aleksandrzak-Piekarczyk T."/>
            <person name="Szatraj K."/>
            <person name="Zielenkiewicz U."/>
            <person name="Pilsyk S."/>
            <person name="Malc E."/>
            <person name="Mieczkowski P."/>
            <person name="Kruszewska J.S."/>
            <person name="Biernat P."/>
            <person name="Pawlowska J."/>
        </authorList>
    </citation>
    <scope>NUCLEOTIDE SEQUENCE [LARGE SCALE GENOMIC DNA]</scope>
    <source>
        <strain evidence="1 2">CBS 142.35</strain>
    </source>
</reference>
<organism evidence="1 2">
    <name type="scientific">Circinella minor</name>
    <dbReference type="NCBI Taxonomy" id="1195481"/>
    <lineage>
        <taxon>Eukaryota</taxon>
        <taxon>Fungi</taxon>
        <taxon>Fungi incertae sedis</taxon>
        <taxon>Mucoromycota</taxon>
        <taxon>Mucoromycotina</taxon>
        <taxon>Mucoromycetes</taxon>
        <taxon>Mucorales</taxon>
        <taxon>Lichtheimiaceae</taxon>
        <taxon>Circinella</taxon>
    </lineage>
</organism>
<name>A0A8H7SFC2_9FUNG</name>
<comment type="caution">
    <text evidence="1">The sequence shown here is derived from an EMBL/GenBank/DDBJ whole genome shotgun (WGS) entry which is preliminary data.</text>
</comment>
<dbReference type="AlphaFoldDB" id="A0A8H7SFC2"/>
<dbReference type="Proteomes" id="UP000646827">
    <property type="component" value="Unassembled WGS sequence"/>
</dbReference>
<protein>
    <submittedName>
        <fullName evidence="1">Uncharacterized protein</fullName>
    </submittedName>
</protein>
<accession>A0A8H7SFC2</accession>
<dbReference type="EMBL" id="JAEPRB010000002">
    <property type="protein sequence ID" value="KAG2228086.1"/>
    <property type="molecule type" value="Genomic_DNA"/>
</dbReference>
<evidence type="ECO:0000313" key="2">
    <source>
        <dbReference type="Proteomes" id="UP000646827"/>
    </source>
</evidence>